<dbReference type="GO" id="GO:0000105">
    <property type="term" value="P:L-histidine biosynthetic process"/>
    <property type="evidence" value="ECO:0007669"/>
    <property type="project" value="UniProtKB-UniRule"/>
</dbReference>
<comment type="function">
    <text evidence="14">Catalyzes the hydrolysis of the adenine ring of phosphoribosyl-AMP.</text>
</comment>
<comment type="pathway">
    <text evidence="3 14">Amino-acid biosynthesis; L-histidine biosynthesis; L-histidine from 5-phospho-alpha-D-ribose 1-diphosphate: step 3/9.</text>
</comment>
<dbReference type="NCBIfam" id="NF000768">
    <property type="entry name" value="PRK00051.1"/>
    <property type="match status" value="1"/>
</dbReference>
<evidence type="ECO:0000313" key="17">
    <source>
        <dbReference type="EMBL" id="PRY30024.1"/>
    </source>
</evidence>
<comment type="subunit">
    <text evidence="14">Homodimer.</text>
</comment>
<feature type="binding site" evidence="14">
    <location>
        <position position="211"/>
    </location>
    <ligand>
        <name>Zn(2+)</name>
        <dbReference type="ChEBI" id="CHEBI:29105"/>
        <note>ligand shared between dimeric partners</note>
    </ligand>
</feature>
<feature type="binding site" evidence="14">
    <location>
        <position position="210"/>
    </location>
    <ligand>
        <name>Mg(2+)</name>
        <dbReference type="ChEBI" id="CHEBI:18420"/>
    </ligand>
</feature>
<evidence type="ECO:0000256" key="10">
    <source>
        <dbReference type="ARBA" id="ARBA00022801"/>
    </source>
</evidence>
<evidence type="ECO:0000256" key="13">
    <source>
        <dbReference type="ARBA" id="ARBA00023102"/>
    </source>
</evidence>
<keyword evidence="13 14" id="KW-0368">Histidine biosynthesis</keyword>
<keyword evidence="11 14" id="KW-0862">Zinc</keyword>
<comment type="cofactor">
    <cofactor evidence="14">
        <name>Mg(2+)</name>
        <dbReference type="ChEBI" id="CHEBI:18420"/>
    </cofactor>
    <text evidence="14">Binds 1 Mg(2+) ion per subunit.</text>
</comment>
<evidence type="ECO:0000256" key="2">
    <source>
        <dbReference type="ARBA" id="ARBA00001460"/>
    </source>
</evidence>
<keyword evidence="7 14" id="KW-0963">Cytoplasm</keyword>
<evidence type="ECO:0000256" key="4">
    <source>
        <dbReference type="ARBA" id="ARBA00005204"/>
    </source>
</evidence>
<dbReference type="EC" id="3.5.4.19" evidence="14"/>
<evidence type="ECO:0000256" key="11">
    <source>
        <dbReference type="ARBA" id="ARBA00022833"/>
    </source>
</evidence>
<comment type="caution">
    <text evidence="17">The sequence shown here is derived from an EMBL/GenBank/DDBJ whole genome shotgun (WGS) entry which is preliminary data.</text>
</comment>
<evidence type="ECO:0000256" key="8">
    <source>
        <dbReference type="ARBA" id="ARBA00022605"/>
    </source>
</evidence>
<feature type="binding site" evidence="14">
    <location>
        <position position="227"/>
    </location>
    <ligand>
        <name>Zn(2+)</name>
        <dbReference type="ChEBI" id="CHEBI:29105"/>
        <note>ligand shared between dimeric partners</note>
    </ligand>
</feature>
<dbReference type="InterPro" id="IPR002496">
    <property type="entry name" value="PRib_AMP_CycHydrolase_dom"/>
</dbReference>
<comment type="pathway">
    <text evidence="4">Amino-acid biosynthesis; L-histidine biosynthesis; L-histidine from 5-phospho-alpha-D-ribose 1-diphosphate: step 2/9.</text>
</comment>
<dbReference type="PANTHER" id="PTHR42945">
    <property type="entry name" value="HISTIDINE BIOSYNTHESIS BIFUNCTIONAL PROTEIN"/>
    <property type="match status" value="1"/>
</dbReference>
<proteinExistence type="inferred from homology"/>
<evidence type="ECO:0000256" key="3">
    <source>
        <dbReference type="ARBA" id="ARBA00005169"/>
    </source>
</evidence>
<protein>
    <recommendedName>
        <fullName evidence="14">Phosphoribosyl-AMP cyclohydrolase</fullName>
        <shortName evidence="14">PRA-CH</shortName>
        <ecNumber evidence="14">3.5.4.19</ecNumber>
    </recommendedName>
</protein>
<name>A0A2T0S9B7_9ACTN</name>
<dbReference type="HAMAP" id="MF_01021">
    <property type="entry name" value="HisI"/>
    <property type="match status" value="1"/>
</dbReference>
<comment type="cofactor">
    <cofactor evidence="14">
        <name>Zn(2+)</name>
        <dbReference type="ChEBI" id="CHEBI:29105"/>
    </cofactor>
    <text evidence="14">Binds 1 zinc ion per subunit.</text>
</comment>
<evidence type="ECO:0000256" key="1">
    <source>
        <dbReference type="ARBA" id="ARBA00000024"/>
    </source>
</evidence>
<sequence>MSSGVERAAWSGVAFVPARSWPGIPCAGQNLPRPRDCRPSSGLAVGSIFETPVAVAARPVRTGRAAAGATPGAGAAHDDGTLPCCPVTPPVRVRDRIVGYGQVRPVDAARHARESGTVPATELENQPARPSALDPAIAARLRRSADGLVAAIVREHDTGDVLMLAWMDDEALHRTLTTGRATYWSRSRREYWVKGATSGHHQYVRAVALDCDGDALLVTVDQVGAACHTGTHTCFSDDLPTSKPAETGPPAAKGAAAKGTATNGAATNGAVKSGAANGGAGEGA</sequence>
<keyword evidence="9 14" id="KW-0479">Metal-binding</keyword>
<dbReference type="GO" id="GO:0004636">
    <property type="term" value="F:phosphoribosyl-ATP diphosphatase activity"/>
    <property type="evidence" value="ECO:0007669"/>
    <property type="project" value="UniProtKB-EC"/>
</dbReference>
<evidence type="ECO:0000313" key="18">
    <source>
        <dbReference type="Proteomes" id="UP000239209"/>
    </source>
</evidence>
<feature type="binding site" evidence="14">
    <location>
        <position position="212"/>
    </location>
    <ligand>
        <name>Mg(2+)</name>
        <dbReference type="ChEBI" id="CHEBI:18420"/>
    </ligand>
</feature>
<gene>
    <name evidence="14" type="primary">hisI</name>
    <name evidence="17" type="ORF">CLV70_105193</name>
</gene>
<keyword evidence="18" id="KW-1185">Reference proteome</keyword>
<dbReference type="AlphaFoldDB" id="A0A2T0S9B7"/>
<comment type="catalytic activity">
    <reaction evidence="2">
        <text>1-(5-phospho-beta-D-ribosyl)-ATP + H2O = 1-(5-phospho-beta-D-ribosyl)-5'-AMP + diphosphate + H(+)</text>
        <dbReference type="Rhea" id="RHEA:22828"/>
        <dbReference type="ChEBI" id="CHEBI:15377"/>
        <dbReference type="ChEBI" id="CHEBI:15378"/>
        <dbReference type="ChEBI" id="CHEBI:33019"/>
        <dbReference type="ChEBI" id="CHEBI:59457"/>
        <dbReference type="ChEBI" id="CHEBI:73183"/>
        <dbReference type="EC" id="3.6.1.31"/>
    </reaction>
</comment>
<dbReference type="GO" id="GO:0008270">
    <property type="term" value="F:zinc ion binding"/>
    <property type="evidence" value="ECO:0007669"/>
    <property type="project" value="UniProtKB-UniRule"/>
</dbReference>
<comment type="catalytic activity">
    <reaction evidence="1 14">
        <text>1-(5-phospho-beta-D-ribosyl)-5'-AMP + H2O = 1-(5-phospho-beta-D-ribosyl)-5-[(5-phospho-beta-D-ribosylamino)methylideneamino]imidazole-4-carboxamide</text>
        <dbReference type="Rhea" id="RHEA:20049"/>
        <dbReference type="ChEBI" id="CHEBI:15377"/>
        <dbReference type="ChEBI" id="CHEBI:58435"/>
        <dbReference type="ChEBI" id="CHEBI:59457"/>
        <dbReference type="EC" id="3.5.4.19"/>
    </reaction>
</comment>
<dbReference type="GO" id="GO:0000287">
    <property type="term" value="F:magnesium ion binding"/>
    <property type="evidence" value="ECO:0007669"/>
    <property type="project" value="UniProtKB-UniRule"/>
</dbReference>
<evidence type="ECO:0000256" key="7">
    <source>
        <dbReference type="ARBA" id="ARBA00022490"/>
    </source>
</evidence>
<evidence type="ECO:0000256" key="15">
    <source>
        <dbReference type="SAM" id="MobiDB-lite"/>
    </source>
</evidence>
<feature type="domain" description="Phosphoribosyl-AMP cyclohydrolase" evidence="16">
    <location>
        <begin position="163"/>
        <end position="235"/>
    </location>
</feature>
<feature type="binding site" evidence="14">
    <location>
        <position position="234"/>
    </location>
    <ligand>
        <name>Zn(2+)</name>
        <dbReference type="ChEBI" id="CHEBI:29105"/>
        <note>ligand shared between dimeric partners</note>
    </ligand>
</feature>
<evidence type="ECO:0000256" key="5">
    <source>
        <dbReference type="ARBA" id="ARBA00007731"/>
    </source>
</evidence>
<evidence type="ECO:0000256" key="6">
    <source>
        <dbReference type="ARBA" id="ARBA00008299"/>
    </source>
</evidence>
<keyword evidence="8 14" id="KW-0028">Amino-acid biosynthesis</keyword>
<dbReference type="FunFam" id="3.10.20.810:FF:000001">
    <property type="entry name" value="Histidine biosynthesis bifunctional protein HisIE"/>
    <property type="match status" value="1"/>
</dbReference>
<dbReference type="Gene3D" id="3.10.20.810">
    <property type="entry name" value="Phosphoribosyl-AMP cyclohydrolase"/>
    <property type="match status" value="1"/>
</dbReference>
<keyword evidence="10 14" id="KW-0378">Hydrolase</keyword>
<evidence type="ECO:0000256" key="14">
    <source>
        <dbReference type="HAMAP-Rule" id="MF_01021"/>
    </source>
</evidence>
<feature type="region of interest" description="Disordered" evidence="15">
    <location>
        <begin position="236"/>
        <end position="284"/>
    </location>
</feature>
<evidence type="ECO:0000256" key="9">
    <source>
        <dbReference type="ARBA" id="ARBA00022723"/>
    </source>
</evidence>
<dbReference type="InterPro" id="IPR026660">
    <property type="entry name" value="PRA-CH"/>
</dbReference>
<dbReference type="GO" id="GO:0004635">
    <property type="term" value="F:phosphoribosyl-AMP cyclohydrolase activity"/>
    <property type="evidence" value="ECO:0007669"/>
    <property type="project" value="UniProtKB-UniRule"/>
</dbReference>
<reference evidence="17 18" key="1">
    <citation type="submission" date="2018-03" db="EMBL/GenBank/DDBJ databases">
        <title>Genomic Encyclopedia of Archaeal and Bacterial Type Strains, Phase II (KMG-II): from individual species to whole genera.</title>
        <authorList>
            <person name="Goeker M."/>
        </authorList>
    </citation>
    <scope>NUCLEOTIDE SEQUENCE [LARGE SCALE GENOMIC DNA]</scope>
    <source>
        <strain evidence="17 18">DSM 45348</strain>
    </source>
</reference>
<dbReference type="UniPathway" id="UPA00031">
    <property type="reaction ID" value="UER00008"/>
</dbReference>
<comment type="similarity">
    <text evidence="6">In the N-terminal section; belongs to the PRA-CH family.</text>
</comment>
<keyword evidence="12 14" id="KW-0460">Magnesium</keyword>
<feature type="compositionally biased region" description="Low complexity" evidence="15">
    <location>
        <begin position="248"/>
        <end position="270"/>
    </location>
</feature>
<dbReference type="GO" id="GO:0005737">
    <property type="term" value="C:cytoplasm"/>
    <property type="evidence" value="ECO:0007669"/>
    <property type="project" value="UniProtKB-SubCell"/>
</dbReference>
<feature type="binding site" evidence="14">
    <location>
        <position position="214"/>
    </location>
    <ligand>
        <name>Mg(2+)</name>
        <dbReference type="ChEBI" id="CHEBI:18420"/>
    </ligand>
</feature>
<dbReference type="EMBL" id="PVZG01000005">
    <property type="protein sequence ID" value="PRY30024.1"/>
    <property type="molecule type" value="Genomic_DNA"/>
</dbReference>
<comment type="subcellular location">
    <subcellularLocation>
        <location evidence="14">Cytoplasm</location>
    </subcellularLocation>
</comment>
<feature type="region of interest" description="Disordered" evidence="15">
    <location>
        <begin position="108"/>
        <end position="131"/>
    </location>
</feature>
<dbReference type="SUPFAM" id="SSF141734">
    <property type="entry name" value="HisI-like"/>
    <property type="match status" value="1"/>
</dbReference>
<dbReference type="InterPro" id="IPR038019">
    <property type="entry name" value="PRib_AMP_CycHydrolase_sf"/>
</dbReference>
<evidence type="ECO:0000259" key="16">
    <source>
        <dbReference type="Pfam" id="PF01502"/>
    </source>
</evidence>
<comment type="similarity">
    <text evidence="5">In the C-terminal section; belongs to the PRA-PH family.</text>
</comment>
<dbReference type="Pfam" id="PF01502">
    <property type="entry name" value="PRA-CH"/>
    <property type="match status" value="1"/>
</dbReference>
<dbReference type="PANTHER" id="PTHR42945:SF11">
    <property type="entry name" value="PHOSPHORIBOSYL-AMP CYCLOHYDROLASE"/>
    <property type="match status" value="1"/>
</dbReference>
<accession>A0A2T0S9B7</accession>
<dbReference type="Proteomes" id="UP000239209">
    <property type="component" value="Unassembled WGS sequence"/>
</dbReference>
<comment type="similarity">
    <text evidence="14">Belongs to the PRA-CH family.</text>
</comment>
<evidence type="ECO:0000256" key="12">
    <source>
        <dbReference type="ARBA" id="ARBA00022842"/>
    </source>
</evidence>
<organism evidence="17 18">
    <name type="scientific">Pseudosporangium ferrugineum</name>
    <dbReference type="NCBI Taxonomy" id="439699"/>
    <lineage>
        <taxon>Bacteria</taxon>
        <taxon>Bacillati</taxon>
        <taxon>Actinomycetota</taxon>
        <taxon>Actinomycetes</taxon>
        <taxon>Micromonosporales</taxon>
        <taxon>Micromonosporaceae</taxon>
        <taxon>Pseudosporangium</taxon>
    </lineage>
</organism>